<accession>A0ABV7PJ66</accession>
<dbReference type="PRINTS" id="PR00039">
    <property type="entry name" value="HTHLYSR"/>
</dbReference>
<dbReference type="InterPro" id="IPR036388">
    <property type="entry name" value="WH-like_DNA-bd_sf"/>
</dbReference>
<keyword evidence="7" id="KW-1185">Reference proteome</keyword>
<dbReference type="PANTHER" id="PTHR30579:SF7">
    <property type="entry name" value="HTH-TYPE TRANSCRIPTIONAL REGULATOR LRHA-RELATED"/>
    <property type="match status" value="1"/>
</dbReference>
<dbReference type="Pfam" id="PF00126">
    <property type="entry name" value="HTH_1"/>
    <property type="match status" value="1"/>
</dbReference>
<comment type="caution">
    <text evidence="6">The sequence shown here is derived from an EMBL/GenBank/DDBJ whole genome shotgun (WGS) entry which is preliminary data.</text>
</comment>
<dbReference type="Proteomes" id="UP001595665">
    <property type="component" value="Unassembled WGS sequence"/>
</dbReference>
<keyword evidence="2" id="KW-0805">Transcription regulation</keyword>
<name>A0ABV7PJ66_9BURK</name>
<dbReference type="InterPro" id="IPR050176">
    <property type="entry name" value="LTTR"/>
</dbReference>
<evidence type="ECO:0000256" key="1">
    <source>
        <dbReference type="ARBA" id="ARBA00009437"/>
    </source>
</evidence>
<dbReference type="RefSeq" id="WP_379734643.1">
    <property type="nucleotide sequence ID" value="NZ_JBHRVV010000001.1"/>
</dbReference>
<evidence type="ECO:0000313" key="6">
    <source>
        <dbReference type="EMBL" id="MFC3458188.1"/>
    </source>
</evidence>
<evidence type="ECO:0000256" key="4">
    <source>
        <dbReference type="ARBA" id="ARBA00023163"/>
    </source>
</evidence>
<dbReference type="EMBL" id="JBHRVV010000001">
    <property type="protein sequence ID" value="MFC3458188.1"/>
    <property type="molecule type" value="Genomic_DNA"/>
</dbReference>
<proteinExistence type="inferred from homology"/>
<dbReference type="InterPro" id="IPR005119">
    <property type="entry name" value="LysR_subst-bd"/>
</dbReference>
<dbReference type="SUPFAM" id="SSF53850">
    <property type="entry name" value="Periplasmic binding protein-like II"/>
    <property type="match status" value="1"/>
</dbReference>
<evidence type="ECO:0000256" key="3">
    <source>
        <dbReference type="ARBA" id="ARBA00023125"/>
    </source>
</evidence>
<evidence type="ECO:0000259" key="5">
    <source>
        <dbReference type="PROSITE" id="PS50931"/>
    </source>
</evidence>
<keyword evidence="3" id="KW-0238">DNA-binding</keyword>
<dbReference type="Gene3D" id="1.10.10.10">
    <property type="entry name" value="Winged helix-like DNA-binding domain superfamily/Winged helix DNA-binding domain"/>
    <property type="match status" value="1"/>
</dbReference>
<comment type="similarity">
    <text evidence="1">Belongs to the LysR transcriptional regulatory family.</text>
</comment>
<dbReference type="Gene3D" id="3.40.190.10">
    <property type="entry name" value="Periplasmic binding protein-like II"/>
    <property type="match status" value="2"/>
</dbReference>
<gene>
    <name evidence="6" type="ORF">ACFOPH_08015</name>
</gene>
<protein>
    <submittedName>
        <fullName evidence="6">LysR family transcriptional regulator</fullName>
    </submittedName>
</protein>
<evidence type="ECO:0000256" key="2">
    <source>
        <dbReference type="ARBA" id="ARBA00023015"/>
    </source>
</evidence>
<reference evidence="7" key="1">
    <citation type="journal article" date="2019" name="Int. J. Syst. Evol. Microbiol.">
        <title>The Global Catalogue of Microorganisms (GCM) 10K type strain sequencing project: providing services to taxonomists for standard genome sequencing and annotation.</title>
        <authorList>
            <consortium name="The Broad Institute Genomics Platform"/>
            <consortium name="The Broad Institute Genome Sequencing Center for Infectious Disease"/>
            <person name="Wu L."/>
            <person name="Ma J."/>
        </authorList>
    </citation>
    <scope>NUCLEOTIDE SEQUENCE [LARGE SCALE GENOMIC DNA]</scope>
    <source>
        <strain evidence="7">CCM 7480</strain>
    </source>
</reference>
<dbReference type="PANTHER" id="PTHR30579">
    <property type="entry name" value="TRANSCRIPTIONAL REGULATOR"/>
    <property type="match status" value="1"/>
</dbReference>
<organism evidence="6 7">
    <name type="scientific">Massilia haematophila</name>
    <dbReference type="NCBI Taxonomy" id="457923"/>
    <lineage>
        <taxon>Bacteria</taxon>
        <taxon>Pseudomonadati</taxon>
        <taxon>Pseudomonadota</taxon>
        <taxon>Betaproteobacteria</taxon>
        <taxon>Burkholderiales</taxon>
        <taxon>Oxalobacteraceae</taxon>
        <taxon>Telluria group</taxon>
        <taxon>Massilia</taxon>
    </lineage>
</organism>
<dbReference type="PROSITE" id="PS50931">
    <property type="entry name" value="HTH_LYSR"/>
    <property type="match status" value="1"/>
</dbReference>
<evidence type="ECO:0000313" key="7">
    <source>
        <dbReference type="Proteomes" id="UP001595665"/>
    </source>
</evidence>
<dbReference type="InterPro" id="IPR000847">
    <property type="entry name" value="LysR_HTH_N"/>
</dbReference>
<dbReference type="SUPFAM" id="SSF46785">
    <property type="entry name" value="Winged helix' DNA-binding domain"/>
    <property type="match status" value="1"/>
</dbReference>
<dbReference type="InterPro" id="IPR036390">
    <property type="entry name" value="WH_DNA-bd_sf"/>
</dbReference>
<keyword evidence="4" id="KW-0804">Transcription</keyword>
<sequence length="294" mass="32435">MSKLDIGSLEALCAIADHGGVTRAAARLALSQSAVSHKIKRLEASLGCALLDRTSSTSVFTREGEKLLIYGRRILALHDEALLSLTKQALHGKIRLGMTEDVTNAGLARILGRFMRLYPEVRVHTITGQSLRIEDQLEEGMLDIGVFQLFENRVQTSDTMLFKEPLFWIKSPDLQLDYKKPVPFLAFDDECFYREWAMDAKHHREVNLETILTCSSTSGILSGVSSGLGVALISKRHVRPEFEVINEPFPSPPTVATVVRSGGQCRSSSVAALRASIVDELGIDERSGQSRGRQ</sequence>
<dbReference type="Pfam" id="PF03466">
    <property type="entry name" value="LysR_substrate"/>
    <property type="match status" value="1"/>
</dbReference>
<feature type="domain" description="HTH lysR-type" evidence="5">
    <location>
        <begin position="4"/>
        <end position="61"/>
    </location>
</feature>